<evidence type="ECO:0000313" key="2">
    <source>
        <dbReference type="Proteomes" id="UP001497680"/>
    </source>
</evidence>
<reference evidence="1 2" key="1">
    <citation type="journal article" date="2022" name="New Phytol.">
        <title>Ecological generalism drives hyperdiversity of secondary metabolite gene clusters in xylarialean endophytes.</title>
        <authorList>
            <person name="Franco M.E.E."/>
            <person name="Wisecaver J.H."/>
            <person name="Arnold A.E."/>
            <person name="Ju Y.M."/>
            <person name="Slot J.C."/>
            <person name="Ahrendt S."/>
            <person name="Moore L.P."/>
            <person name="Eastman K.E."/>
            <person name="Scott K."/>
            <person name="Konkel Z."/>
            <person name="Mondo S.J."/>
            <person name="Kuo A."/>
            <person name="Hayes R.D."/>
            <person name="Haridas S."/>
            <person name="Andreopoulos B."/>
            <person name="Riley R."/>
            <person name="LaButti K."/>
            <person name="Pangilinan J."/>
            <person name="Lipzen A."/>
            <person name="Amirebrahimi M."/>
            <person name="Yan J."/>
            <person name="Adam C."/>
            <person name="Keymanesh K."/>
            <person name="Ng V."/>
            <person name="Louie K."/>
            <person name="Northen T."/>
            <person name="Drula E."/>
            <person name="Henrissat B."/>
            <person name="Hsieh H.M."/>
            <person name="Youens-Clark K."/>
            <person name="Lutzoni F."/>
            <person name="Miadlikowska J."/>
            <person name="Eastwood D.C."/>
            <person name="Hamelin R.C."/>
            <person name="Grigoriev I.V."/>
            <person name="U'Ren J.M."/>
        </authorList>
    </citation>
    <scope>NUCLEOTIDE SEQUENCE [LARGE SCALE GENOMIC DNA]</scope>
    <source>
        <strain evidence="1 2">ER1909</strain>
    </source>
</reference>
<accession>A0ACC0DA03</accession>
<evidence type="ECO:0000313" key="1">
    <source>
        <dbReference type="EMBL" id="KAI6089578.1"/>
    </source>
</evidence>
<proteinExistence type="predicted"/>
<dbReference type="Proteomes" id="UP001497680">
    <property type="component" value="Unassembled WGS sequence"/>
</dbReference>
<organism evidence="1 2">
    <name type="scientific">Hypoxylon rubiginosum</name>
    <dbReference type="NCBI Taxonomy" id="110542"/>
    <lineage>
        <taxon>Eukaryota</taxon>
        <taxon>Fungi</taxon>
        <taxon>Dikarya</taxon>
        <taxon>Ascomycota</taxon>
        <taxon>Pezizomycotina</taxon>
        <taxon>Sordariomycetes</taxon>
        <taxon>Xylariomycetidae</taxon>
        <taxon>Xylariales</taxon>
        <taxon>Hypoxylaceae</taxon>
        <taxon>Hypoxylon</taxon>
    </lineage>
</organism>
<name>A0ACC0DA03_9PEZI</name>
<gene>
    <name evidence="1" type="ORF">F4821DRAFT_275977</name>
</gene>
<sequence length="612" mass="65902">MTIRRKDVAADIAVILLLIFVISLIIWVHYASPFLTIGALSVTESRLLTVGVTIGATIITALAGSQIQYGLIRSLENRLIKISDEPYMIQDPTNKTGDDDQQMIMKNAEKDWRAILNIDSFKEKIINYRISLIFPLCSLITTSIVTSLTPTLSTKTVPYGAIIPDANFGYYFKALDRPCFGICEAPCNTSFRSAYQWPLDNNSVFYAANDGACPPTLMSQMAQGISSSNITDNVYSHAGIAVQRDAIGAPNTIFSNEAFRNLSFTYGRALINTTQCVPVITKNPVRCQAGGSVTPELPDHLRLVTENITAFGETWPGGAEALNDLERDLLADSAMANSIWTSPWAGVEHIGKALLGFSAVNDPTGQVPFASYLAGAINDPDEPKYRAGNSSYAVTCVVNPRNVFEYRLVTLDLRALGESKGSNLAQYMSGSLPCTPINPTISNKFFAAAGIASHQLTKEKAGTDGYIATLIALAGFHREPPYAFPDSTNALEDVLGLISGLAVSMMSVSGGTVSASALEGQGGDSTALVEVTRLGSDSNEALWLLIPPICSLVILATISFMSFQRKWTPGKRDSHGTAEKGPERYTAESLYQIITLGITAAKKNSKISRADS</sequence>
<dbReference type="EMBL" id="MU394295">
    <property type="protein sequence ID" value="KAI6089578.1"/>
    <property type="molecule type" value="Genomic_DNA"/>
</dbReference>
<protein>
    <submittedName>
        <fullName evidence="1">Uncharacterized protein</fullName>
    </submittedName>
</protein>
<keyword evidence="2" id="KW-1185">Reference proteome</keyword>
<comment type="caution">
    <text evidence="1">The sequence shown here is derived from an EMBL/GenBank/DDBJ whole genome shotgun (WGS) entry which is preliminary data.</text>
</comment>